<dbReference type="RefSeq" id="WP_155451018.1">
    <property type="nucleotide sequence ID" value="NZ_WNKT01000041.1"/>
</dbReference>
<keyword evidence="2" id="KW-1185">Reference proteome</keyword>
<dbReference type="Gene3D" id="1.20.1220.20">
    <property type="entry name" value="Uncharcterised protein PF01724"/>
    <property type="match status" value="1"/>
</dbReference>
<dbReference type="Pfam" id="PF01724">
    <property type="entry name" value="DUF29"/>
    <property type="match status" value="1"/>
</dbReference>
<dbReference type="InterPro" id="IPR002636">
    <property type="entry name" value="DUF29"/>
</dbReference>
<accession>A0A6N8EE03</accession>
<name>A0A6N8EE03_9GAMM</name>
<proteinExistence type="predicted"/>
<dbReference type="PANTHER" id="PTHR34235">
    <property type="entry name" value="SLR1203 PROTEIN-RELATED"/>
    <property type="match status" value="1"/>
</dbReference>
<protein>
    <submittedName>
        <fullName evidence="1">DUF29 family protein</fullName>
    </submittedName>
</protein>
<dbReference type="OrthoDB" id="5766125at2"/>
<sequence length="150" mass="17614">MTGVITYEQDVIAWANEQSRLLRTGQFDRLDIEHLVEEIEDVGKSEQRELASRMAVLLMHLLKWRFQPERRGRSWEATIRIQRQSIARRLQRTPSLKHSLDDADWWEDVWADALAKAIDETGLTDFPPQCPWSIAMILDLNWMPTENEAI</sequence>
<evidence type="ECO:0000313" key="1">
    <source>
        <dbReference type="EMBL" id="MTW22455.1"/>
    </source>
</evidence>
<organism evidence="1 2">
    <name type="scientific">Allochromatium palmeri</name>
    <dbReference type="NCBI Taxonomy" id="231048"/>
    <lineage>
        <taxon>Bacteria</taxon>
        <taxon>Pseudomonadati</taxon>
        <taxon>Pseudomonadota</taxon>
        <taxon>Gammaproteobacteria</taxon>
        <taxon>Chromatiales</taxon>
        <taxon>Chromatiaceae</taxon>
        <taxon>Allochromatium</taxon>
    </lineage>
</organism>
<gene>
    <name evidence="1" type="ORF">GJ668_15370</name>
</gene>
<dbReference type="AlphaFoldDB" id="A0A6N8EE03"/>
<evidence type="ECO:0000313" key="2">
    <source>
        <dbReference type="Proteomes" id="UP000434044"/>
    </source>
</evidence>
<dbReference type="PANTHER" id="PTHR34235:SF4">
    <property type="entry name" value="SLR0291 PROTEIN"/>
    <property type="match status" value="1"/>
</dbReference>
<dbReference type="Proteomes" id="UP000434044">
    <property type="component" value="Unassembled WGS sequence"/>
</dbReference>
<dbReference type="EMBL" id="WNKT01000041">
    <property type="protein sequence ID" value="MTW22455.1"/>
    <property type="molecule type" value="Genomic_DNA"/>
</dbReference>
<reference evidence="1 2" key="1">
    <citation type="submission" date="2019-11" db="EMBL/GenBank/DDBJ databases">
        <title>Whole-genome sequence of the anaerobic purple sulfur bacterium Allochromatium palmeri DSM 15591.</title>
        <authorList>
            <person name="Kyndt J.A."/>
            <person name="Meyer T.E."/>
        </authorList>
    </citation>
    <scope>NUCLEOTIDE SEQUENCE [LARGE SCALE GENOMIC DNA]</scope>
    <source>
        <strain evidence="1 2">DSM 15591</strain>
    </source>
</reference>
<comment type="caution">
    <text evidence="1">The sequence shown here is derived from an EMBL/GenBank/DDBJ whole genome shotgun (WGS) entry which is preliminary data.</text>
</comment>